<evidence type="ECO:0000313" key="1">
    <source>
        <dbReference type="EMBL" id="KYN35108.1"/>
    </source>
</evidence>
<gene>
    <name evidence="1" type="ORF">ALC56_10578</name>
</gene>
<dbReference type="EMBL" id="KQ981826">
    <property type="protein sequence ID" value="KYN35108.1"/>
    <property type="molecule type" value="Genomic_DNA"/>
</dbReference>
<proteinExistence type="predicted"/>
<reference evidence="1 2" key="1">
    <citation type="submission" date="2016-03" db="EMBL/GenBank/DDBJ databases">
        <title>Trachymyrmex septentrionalis WGS genome.</title>
        <authorList>
            <person name="Nygaard S."/>
            <person name="Hu H."/>
            <person name="Boomsma J."/>
            <person name="Zhang G."/>
        </authorList>
    </citation>
    <scope>NUCLEOTIDE SEQUENCE [LARGE SCALE GENOMIC DNA]</scope>
    <source>
        <strain evidence="1">Tsep2-gDNA-1</strain>
        <tissue evidence="1">Whole body</tissue>
    </source>
</reference>
<dbReference type="AlphaFoldDB" id="A0A195F3S2"/>
<sequence>MAFENMIMGDARKLEKLFTPYNEVIKGQKNQCQSIKQRTSNQSHNQSSVNQFYKFQSANSEHFIDNRDLIPSSNGLAILKDVRNTLEDHQ</sequence>
<dbReference type="Proteomes" id="UP000078541">
    <property type="component" value="Unassembled WGS sequence"/>
</dbReference>
<organism evidence="1 2">
    <name type="scientific">Trachymyrmex septentrionalis</name>
    <dbReference type="NCBI Taxonomy" id="34720"/>
    <lineage>
        <taxon>Eukaryota</taxon>
        <taxon>Metazoa</taxon>
        <taxon>Ecdysozoa</taxon>
        <taxon>Arthropoda</taxon>
        <taxon>Hexapoda</taxon>
        <taxon>Insecta</taxon>
        <taxon>Pterygota</taxon>
        <taxon>Neoptera</taxon>
        <taxon>Endopterygota</taxon>
        <taxon>Hymenoptera</taxon>
        <taxon>Apocrita</taxon>
        <taxon>Aculeata</taxon>
        <taxon>Formicoidea</taxon>
        <taxon>Formicidae</taxon>
        <taxon>Myrmicinae</taxon>
        <taxon>Trachymyrmex</taxon>
    </lineage>
</organism>
<protein>
    <submittedName>
        <fullName evidence="1">Uncharacterized protein</fullName>
    </submittedName>
</protein>
<name>A0A195F3S2_9HYME</name>
<keyword evidence="2" id="KW-1185">Reference proteome</keyword>
<accession>A0A195F3S2</accession>
<evidence type="ECO:0000313" key="2">
    <source>
        <dbReference type="Proteomes" id="UP000078541"/>
    </source>
</evidence>